<dbReference type="Proteomes" id="UP000249204">
    <property type="component" value="Unassembled WGS sequence"/>
</dbReference>
<feature type="transmembrane region" description="Helical" evidence="1">
    <location>
        <begin position="170"/>
        <end position="188"/>
    </location>
</feature>
<gene>
    <name evidence="2" type="ORF">DN757_18945</name>
</gene>
<sequence length="220" mass="24445">MAVIAYILIGAFDVFAVLALMLRLYRFPVMDRLLGKIVFSFIAAGISYIIRIVIGAPIMDTAVLMLLVILFMRYVMEIKLFYAALISSAGMSAYVTIQLILTLGYIAIGGNAQAVILETQGYKVQLLQITSICIAYVTSACLTLFRRGFSFIPLPPHDFNIAVNYDQHKGLLVTTIGALIFLTFAMVLLLNYMIVLLIPAALLSFGISYYFSNRRDLQLD</sequence>
<dbReference type="RefSeq" id="WP_111271753.1">
    <property type="nucleotide sequence ID" value="NZ_QKWW01000055.1"/>
</dbReference>
<evidence type="ECO:0000256" key="1">
    <source>
        <dbReference type="SAM" id="Phobius"/>
    </source>
</evidence>
<proteinExistence type="predicted"/>
<dbReference type="AlphaFoldDB" id="A0A2W6NEG2"/>
<evidence type="ECO:0000313" key="2">
    <source>
        <dbReference type="EMBL" id="PZT54109.1"/>
    </source>
</evidence>
<name>A0A2W6NEG2_9BACL</name>
<comment type="caution">
    <text evidence="2">The sequence shown here is derived from an EMBL/GenBank/DDBJ whole genome shotgun (WGS) entry which is preliminary data.</text>
</comment>
<feature type="transmembrane region" description="Helical" evidence="1">
    <location>
        <begin position="33"/>
        <end position="50"/>
    </location>
</feature>
<feature type="transmembrane region" description="Helical" evidence="1">
    <location>
        <begin position="82"/>
        <end position="106"/>
    </location>
</feature>
<protein>
    <submittedName>
        <fullName evidence="2">Uncharacterized protein</fullName>
    </submittedName>
</protein>
<keyword evidence="1" id="KW-0812">Transmembrane</keyword>
<keyword evidence="1" id="KW-1133">Transmembrane helix</keyword>
<keyword evidence="1" id="KW-0472">Membrane</keyword>
<feature type="transmembrane region" description="Helical" evidence="1">
    <location>
        <begin position="6"/>
        <end position="26"/>
    </location>
</feature>
<reference evidence="2 3" key="1">
    <citation type="submission" date="2018-06" db="EMBL/GenBank/DDBJ databases">
        <title>Isolation of heavy metals resistant Paenibacillus silvae NC2 from Gold-Copper mine in ZiJin, China.</title>
        <authorList>
            <person name="Xu J."/>
            <person name="Mazhar H.S."/>
            <person name="Rensing C."/>
        </authorList>
    </citation>
    <scope>NUCLEOTIDE SEQUENCE [LARGE SCALE GENOMIC DNA]</scope>
    <source>
        <strain evidence="2 3">NC2</strain>
    </source>
</reference>
<evidence type="ECO:0000313" key="3">
    <source>
        <dbReference type="Proteomes" id="UP000249204"/>
    </source>
</evidence>
<accession>A0A2W6NEG2</accession>
<dbReference type="EMBL" id="QKWW01000055">
    <property type="protein sequence ID" value="PZT54109.1"/>
    <property type="molecule type" value="Genomic_DNA"/>
</dbReference>
<organism evidence="2 3">
    <name type="scientific">Paenibacillus silvae</name>
    <dbReference type="NCBI Taxonomy" id="1325358"/>
    <lineage>
        <taxon>Bacteria</taxon>
        <taxon>Bacillati</taxon>
        <taxon>Bacillota</taxon>
        <taxon>Bacilli</taxon>
        <taxon>Bacillales</taxon>
        <taxon>Paenibacillaceae</taxon>
        <taxon>Paenibacillus</taxon>
    </lineage>
</organism>
<feature type="transmembrane region" description="Helical" evidence="1">
    <location>
        <begin position="56"/>
        <end position="75"/>
    </location>
</feature>
<feature type="transmembrane region" description="Helical" evidence="1">
    <location>
        <begin position="126"/>
        <end position="149"/>
    </location>
</feature>
<feature type="transmembrane region" description="Helical" evidence="1">
    <location>
        <begin position="194"/>
        <end position="212"/>
    </location>
</feature>